<feature type="binding site" evidence="8">
    <location>
        <position position="246"/>
    </location>
    <ligand>
        <name>sn-glycerol 3-phosphate</name>
        <dbReference type="ChEBI" id="CHEBI:57597"/>
    </ligand>
</feature>
<dbReference type="Pfam" id="PF07479">
    <property type="entry name" value="NAD_Gly3P_dh_C"/>
    <property type="match status" value="1"/>
</dbReference>
<dbReference type="PIRSF" id="PIRSF000114">
    <property type="entry name" value="Glycerol-3-P_dh"/>
    <property type="match status" value="1"/>
</dbReference>
<feature type="binding site" evidence="8">
    <location>
        <position position="14"/>
    </location>
    <ligand>
        <name>NADPH</name>
        <dbReference type="ChEBI" id="CHEBI:57783"/>
    </ligand>
</feature>
<dbReference type="Gene3D" id="3.40.50.720">
    <property type="entry name" value="NAD(P)-binding Rossmann-like Domain"/>
    <property type="match status" value="1"/>
</dbReference>
<feature type="binding site" evidence="8">
    <location>
        <position position="34"/>
    </location>
    <ligand>
        <name>NADPH</name>
        <dbReference type="ChEBI" id="CHEBI:57783"/>
    </ligand>
</feature>
<feature type="binding site" evidence="8">
    <location>
        <position position="13"/>
    </location>
    <ligand>
        <name>NADPH</name>
        <dbReference type="ChEBI" id="CHEBI:57783"/>
    </ligand>
</feature>
<dbReference type="Proteomes" id="UP001157126">
    <property type="component" value="Unassembled WGS sequence"/>
</dbReference>
<dbReference type="NCBIfam" id="NF000940">
    <property type="entry name" value="PRK00094.1-2"/>
    <property type="match status" value="1"/>
</dbReference>
<proteinExistence type="inferred from homology"/>
<dbReference type="SUPFAM" id="SSF48179">
    <property type="entry name" value="6-phosphogluconate dehydrogenase C-terminal domain-like"/>
    <property type="match status" value="1"/>
</dbReference>
<feature type="domain" description="Glycerol-3-phosphate dehydrogenase NAD-dependent C-terminal" evidence="12">
    <location>
        <begin position="182"/>
        <end position="320"/>
    </location>
</feature>
<dbReference type="Gene3D" id="1.10.1040.10">
    <property type="entry name" value="N-(1-d-carboxylethyl)-l-norvaline Dehydrogenase, domain 2"/>
    <property type="match status" value="1"/>
</dbReference>
<feature type="binding site" evidence="8">
    <location>
        <position position="142"/>
    </location>
    <ligand>
        <name>NADPH</name>
        <dbReference type="ChEBI" id="CHEBI:57783"/>
    </ligand>
</feature>
<dbReference type="PRINTS" id="PR00077">
    <property type="entry name" value="GPDHDRGNASE"/>
</dbReference>
<feature type="binding site" evidence="8">
    <location>
        <position position="108"/>
    </location>
    <ligand>
        <name>NADPH</name>
        <dbReference type="ChEBI" id="CHEBI:57783"/>
    </ligand>
</feature>
<comment type="pathway">
    <text evidence="8">Membrane lipid metabolism; glycerophospholipid metabolism.</text>
</comment>
<comment type="caution">
    <text evidence="13">The sequence shown here is derived from an EMBL/GenBank/DDBJ whole genome shotgun (WGS) entry which is preliminary data.</text>
</comment>
<comment type="function">
    <text evidence="8">Catalyzes the reduction of the glycolytic intermediate dihydroxyacetone phosphate (DHAP) to sn-glycerol 3-phosphate (G3P), the key precursor for phospholipid synthesis.</text>
</comment>
<comment type="catalytic activity">
    <reaction evidence="8 10">
        <text>sn-glycerol 3-phosphate + NADP(+) = dihydroxyacetone phosphate + NADPH + H(+)</text>
        <dbReference type="Rhea" id="RHEA:11096"/>
        <dbReference type="ChEBI" id="CHEBI:15378"/>
        <dbReference type="ChEBI" id="CHEBI:57597"/>
        <dbReference type="ChEBI" id="CHEBI:57642"/>
        <dbReference type="ChEBI" id="CHEBI:57783"/>
        <dbReference type="ChEBI" id="CHEBI:58349"/>
        <dbReference type="EC" id="1.1.1.94"/>
    </reaction>
</comment>
<dbReference type="PROSITE" id="PS00957">
    <property type="entry name" value="NAD_G3PDH"/>
    <property type="match status" value="1"/>
</dbReference>
<evidence type="ECO:0000256" key="9">
    <source>
        <dbReference type="RuleBase" id="RU000437"/>
    </source>
</evidence>
<dbReference type="NCBIfam" id="NF000942">
    <property type="entry name" value="PRK00094.1-4"/>
    <property type="match status" value="1"/>
</dbReference>
<evidence type="ECO:0000256" key="8">
    <source>
        <dbReference type="HAMAP-Rule" id="MF_00394"/>
    </source>
</evidence>
<sequence>MIAERATVVGAGSWGTAFALVLADAGLDVRLWARRPELAEAISTTHRNPDYLPDIELPTTITSTSVVEEALEGADLVVLAMPAQKLRVGLAPWRDNLPPDAVLVSLAKGIELRTGSRMSQVIREATGVDEERLAVVSGPNLAREIAERQPAAGVVASSREATAELVAAACASPAFRPYTSTDVVGCEIAGATKNVIALAVGAAEGLGLGDNTKSTVITRGLAETLRLGVALGADPATFSGLAGVGDLIATCMSPLSRNHRVGVGLGRGGTLAEVVASIGQTAEGVTSCESILALAAEAGVEVPIVEAVVAMVVDGQRPELIADALMLRRRKPEKH</sequence>
<feature type="binding site" evidence="8">
    <location>
        <position position="258"/>
    </location>
    <ligand>
        <name>sn-glycerol 3-phosphate</name>
        <dbReference type="ChEBI" id="CHEBI:57597"/>
    </ligand>
</feature>
<dbReference type="InterPro" id="IPR036291">
    <property type="entry name" value="NAD(P)-bd_dom_sf"/>
</dbReference>
<dbReference type="Pfam" id="PF01210">
    <property type="entry name" value="NAD_Gly3P_dh_N"/>
    <property type="match status" value="1"/>
</dbReference>
<comment type="subcellular location">
    <subcellularLocation>
        <location evidence="8">Cytoplasm</location>
    </subcellularLocation>
</comment>
<evidence type="ECO:0000256" key="4">
    <source>
        <dbReference type="ARBA" id="ARBA00023027"/>
    </source>
</evidence>
<evidence type="ECO:0000256" key="3">
    <source>
        <dbReference type="ARBA" id="ARBA00023002"/>
    </source>
</evidence>
<feature type="binding site" evidence="8">
    <location>
        <position position="138"/>
    </location>
    <ligand>
        <name>sn-glycerol 3-phosphate</name>
        <dbReference type="ChEBI" id="CHEBI:57597"/>
    </ligand>
</feature>
<keyword evidence="3 8" id="KW-0560">Oxidoreductase</keyword>
<keyword evidence="4 8" id="KW-0520">NAD</keyword>
<feature type="binding site" evidence="8">
    <location>
        <position position="51"/>
    </location>
    <ligand>
        <name>NADPH</name>
        <dbReference type="ChEBI" id="CHEBI:57783"/>
    </ligand>
</feature>
<feature type="binding site" evidence="8">
    <location>
        <position position="35"/>
    </location>
    <ligand>
        <name>NADPH</name>
        <dbReference type="ChEBI" id="CHEBI:57783"/>
    </ligand>
</feature>
<feature type="binding site" evidence="8">
    <location>
        <position position="108"/>
    </location>
    <ligand>
        <name>sn-glycerol 3-phosphate</name>
        <dbReference type="ChEBI" id="CHEBI:57597"/>
    </ligand>
</feature>
<feature type="binding site" evidence="8">
    <location>
        <position position="193"/>
    </location>
    <ligand>
        <name>sn-glycerol 3-phosphate</name>
        <dbReference type="ChEBI" id="CHEBI:57597"/>
    </ligand>
</feature>
<keyword evidence="8" id="KW-0963">Cytoplasm</keyword>
<dbReference type="InterPro" id="IPR013328">
    <property type="entry name" value="6PGD_dom2"/>
</dbReference>
<evidence type="ECO:0000256" key="6">
    <source>
        <dbReference type="ARBA" id="ARBA00023209"/>
    </source>
</evidence>
<keyword evidence="5 8" id="KW-0443">Lipid metabolism</keyword>
<keyword evidence="14" id="KW-1185">Reference proteome</keyword>
<comment type="similarity">
    <text evidence="1 8 9">Belongs to the NAD-dependent glycerol-3-phosphate dehydrogenase family.</text>
</comment>
<feature type="binding site" evidence="8">
    <location>
        <position position="257"/>
    </location>
    <ligand>
        <name>sn-glycerol 3-phosphate</name>
        <dbReference type="ChEBI" id="CHEBI:57597"/>
    </ligand>
</feature>
<dbReference type="SUPFAM" id="SSF51735">
    <property type="entry name" value="NAD(P)-binding Rossmann-fold domains"/>
    <property type="match status" value="1"/>
</dbReference>
<keyword evidence="6 8" id="KW-0594">Phospholipid biosynthesis</keyword>
<dbReference type="PANTHER" id="PTHR11728:SF1">
    <property type="entry name" value="GLYCEROL-3-PHOSPHATE DEHYDROGENASE [NAD(+)] 2, CHLOROPLASTIC"/>
    <property type="match status" value="1"/>
</dbReference>
<dbReference type="InterPro" id="IPR008927">
    <property type="entry name" value="6-PGluconate_DH-like_C_sf"/>
</dbReference>
<evidence type="ECO:0000313" key="13">
    <source>
        <dbReference type="EMBL" id="GMA40418.1"/>
    </source>
</evidence>
<comment type="catalytic activity">
    <reaction evidence="8">
        <text>sn-glycerol 3-phosphate + NAD(+) = dihydroxyacetone phosphate + NADH + H(+)</text>
        <dbReference type="Rhea" id="RHEA:11092"/>
        <dbReference type="ChEBI" id="CHEBI:15378"/>
        <dbReference type="ChEBI" id="CHEBI:57540"/>
        <dbReference type="ChEBI" id="CHEBI:57597"/>
        <dbReference type="ChEBI" id="CHEBI:57642"/>
        <dbReference type="ChEBI" id="CHEBI:57945"/>
        <dbReference type="EC" id="1.1.1.94"/>
    </reaction>
</comment>
<evidence type="ECO:0000256" key="1">
    <source>
        <dbReference type="ARBA" id="ARBA00011009"/>
    </source>
</evidence>
<organism evidence="13 14">
    <name type="scientific">Mobilicoccus caccae</name>
    <dbReference type="NCBI Taxonomy" id="1859295"/>
    <lineage>
        <taxon>Bacteria</taxon>
        <taxon>Bacillati</taxon>
        <taxon>Actinomycetota</taxon>
        <taxon>Actinomycetes</taxon>
        <taxon>Micrococcales</taxon>
        <taxon>Dermatophilaceae</taxon>
        <taxon>Mobilicoccus</taxon>
    </lineage>
</organism>
<name>A0ABQ6IR68_9MICO</name>
<dbReference type="InterPro" id="IPR006168">
    <property type="entry name" value="G3P_DH_NAD-dep"/>
</dbReference>
<evidence type="ECO:0000256" key="2">
    <source>
        <dbReference type="ARBA" id="ARBA00022516"/>
    </source>
</evidence>
<evidence type="ECO:0000256" key="5">
    <source>
        <dbReference type="ARBA" id="ARBA00023098"/>
    </source>
</evidence>
<dbReference type="EMBL" id="BSUO01000001">
    <property type="protein sequence ID" value="GMA40418.1"/>
    <property type="molecule type" value="Genomic_DNA"/>
</dbReference>
<dbReference type="InterPro" id="IPR011128">
    <property type="entry name" value="G3P_DH_NAD-dep_N"/>
</dbReference>
<protein>
    <recommendedName>
        <fullName evidence="8">Glycerol-3-phosphate dehydrogenase [NAD(P)+]</fullName>
        <ecNumber evidence="8">1.1.1.94</ecNumber>
    </recommendedName>
    <alternativeName>
        <fullName evidence="8">NAD(P)(+)-dependent glycerol-3-phosphate dehydrogenase</fullName>
    </alternativeName>
    <alternativeName>
        <fullName evidence="8">NAD(P)H-dependent dihydroxyacetone-phosphate reductase</fullName>
    </alternativeName>
</protein>
<feature type="domain" description="Glycerol-3-phosphate dehydrogenase NAD-dependent N-terminal" evidence="11">
    <location>
        <begin position="7"/>
        <end position="162"/>
    </location>
</feature>
<keyword evidence="8" id="KW-0547">Nucleotide-binding</keyword>
<dbReference type="RefSeq" id="WP_284304121.1">
    <property type="nucleotide sequence ID" value="NZ_BSUO01000001.1"/>
</dbReference>
<gene>
    <name evidence="8 13" type="primary">gpsA</name>
    <name evidence="13" type="ORF">GCM10025883_24630</name>
</gene>
<evidence type="ECO:0000256" key="10">
    <source>
        <dbReference type="RuleBase" id="RU000439"/>
    </source>
</evidence>
<evidence type="ECO:0000256" key="7">
    <source>
        <dbReference type="ARBA" id="ARBA00023264"/>
    </source>
</evidence>
<keyword evidence="7 8" id="KW-1208">Phospholipid metabolism</keyword>
<comment type="caution">
    <text evidence="8">Lacks conserved residue(s) required for the propagation of feature annotation.</text>
</comment>
<dbReference type="EC" id="1.1.1.94" evidence="8"/>
<accession>A0ABQ6IR68</accession>
<feature type="binding site" evidence="8">
    <location>
        <position position="257"/>
    </location>
    <ligand>
        <name>NADPH</name>
        <dbReference type="ChEBI" id="CHEBI:57783"/>
    </ligand>
</feature>
<evidence type="ECO:0000259" key="12">
    <source>
        <dbReference type="Pfam" id="PF07479"/>
    </source>
</evidence>
<feature type="binding site" evidence="8">
    <location>
        <position position="256"/>
    </location>
    <ligand>
        <name>sn-glycerol 3-phosphate</name>
        <dbReference type="ChEBI" id="CHEBI:57597"/>
    </ligand>
</feature>
<feature type="active site" description="Proton acceptor" evidence="8">
    <location>
        <position position="193"/>
    </location>
</feature>
<dbReference type="HAMAP" id="MF_00394">
    <property type="entry name" value="NAD_Glyc3P_dehydrog"/>
    <property type="match status" value="1"/>
</dbReference>
<reference evidence="14" key="1">
    <citation type="journal article" date="2019" name="Int. J. Syst. Evol. Microbiol.">
        <title>The Global Catalogue of Microorganisms (GCM) 10K type strain sequencing project: providing services to taxonomists for standard genome sequencing and annotation.</title>
        <authorList>
            <consortium name="The Broad Institute Genomics Platform"/>
            <consortium name="The Broad Institute Genome Sequencing Center for Infectious Disease"/>
            <person name="Wu L."/>
            <person name="Ma J."/>
        </authorList>
    </citation>
    <scope>NUCLEOTIDE SEQUENCE [LARGE SCALE GENOMIC DNA]</scope>
    <source>
        <strain evidence="14">NBRC 113072</strain>
    </source>
</reference>
<dbReference type="InterPro" id="IPR006109">
    <property type="entry name" value="G3P_DH_NAD-dep_C"/>
</dbReference>
<evidence type="ECO:0000313" key="14">
    <source>
        <dbReference type="Proteomes" id="UP001157126"/>
    </source>
</evidence>
<feature type="binding site" evidence="8">
    <location>
        <position position="283"/>
    </location>
    <ligand>
        <name>NADPH</name>
        <dbReference type="ChEBI" id="CHEBI:57783"/>
    </ligand>
</feature>
<evidence type="ECO:0000259" key="11">
    <source>
        <dbReference type="Pfam" id="PF01210"/>
    </source>
</evidence>
<dbReference type="PANTHER" id="PTHR11728">
    <property type="entry name" value="GLYCEROL-3-PHOSPHATE DEHYDROGENASE"/>
    <property type="match status" value="1"/>
</dbReference>
<keyword evidence="2 8" id="KW-0444">Lipid biosynthesis</keyword>
<keyword evidence="8" id="KW-0521">NADP</keyword>